<evidence type="ECO:0000259" key="7">
    <source>
        <dbReference type="PROSITE" id="PS51767"/>
    </source>
</evidence>
<keyword evidence="3" id="KW-0064">Aspartyl protease</keyword>
<dbReference type="InterPro" id="IPR051708">
    <property type="entry name" value="Plant_Aspart_Prot_A1"/>
</dbReference>
<dbReference type="Proteomes" id="UP000197138">
    <property type="component" value="Unassembled WGS sequence"/>
</dbReference>
<gene>
    <name evidence="8" type="ORF">CDL15_Pgr014853</name>
</gene>
<accession>A0A218Y0I1</accession>
<evidence type="ECO:0000313" key="9">
    <source>
        <dbReference type="Proteomes" id="UP000197138"/>
    </source>
</evidence>
<dbReference type="InterPro" id="IPR021109">
    <property type="entry name" value="Peptidase_aspartic_dom_sf"/>
</dbReference>
<evidence type="ECO:0000313" key="8">
    <source>
        <dbReference type="EMBL" id="OWM90550.1"/>
    </source>
</evidence>
<sequence length="463" mass="51318">MNSPSSILAFSVALMALVLTISSLPSSYSAHRAPPISFQTSMIHRSSPESPLYNPNATPANLSRMAAIAAKTRRTYIARHRAGQSADGGGWAHPDAYTSPMTPFGNIGEYVIRYSIGSDPPTETYGMPDTGSDLIWLQCLPCHRCYTQSVKYFDPAKSSSYSLISCNDKICTRNPDAHCEPPDGYCHYNVTYLDESMTSGNLATETLTFADDTSPTQIAKLYNMVIGCGHYNIDNREDDKGAIGPPGVVGLSWRRSSLIGQLGFNRFSYCASPIRDRNKGHSLLKIGSSGALITGKETQTPLYSFRSGLYFLNVTDLMVDGERLNIPPAHFSRVPKGSRGTIIDTGTTFSEFVPGAFDALVEYINTVQALQQQFPIKDSDFDLCYGDIRFAPKVTIMFENLNFELSKENIWEQIEPRKYCLTILRGDRTNIIGMYQQRNVNVGYDLKNKVISFKDMACPLLKH</sequence>
<protein>
    <recommendedName>
        <fullName evidence="7">Peptidase A1 domain-containing protein</fullName>
    </recommendedName>
</protein>
<dbReference type="Pfam" id="PF14541">
    <property type="entry name" value="TAXi_C"/>
    <property type="match status" value="1"/>
</dbReference>
<evidence type="ECO:0000256" key="1">
    <source>
        <dbReference type="ARBA" id="ARBA00007447"/>
    </source>
</evidence>
<proteinExistence type="inferred from homology"/>
<dbReference type="InterPro" id="IPR033121">
    <property type="entry name" value="PEPTIDASE_A1"/>
</dbReference>
<dbReference type="GO" id="GO:0004190">
    <property type="term" value="F:aspartic-type endopeptidase activity"/>
    <property type="evidence" value="ECO:0007669"/>
    <property type="project" value="UniProtKB-KW"/>
</dbReference>
<dbReference type="PANTHER" id="PTHR47967">
    <property type="entry name" value="OS07G0603500 PROTEIN-RELATED"/>
    <property type="match status" value="1"/>
</dbReference>
<evidence type="ECO:0000256" key="4">
    <source>
        <dbReference type="ARBA" id="ARBA00022801"/>
    </source>
</evidence>
<reference evidence="9" key="1">
    <citation type="journal article" date="2017" name="Plant J.">
        <title>The pomegranate (Punica granatum L.) genome and the genomics of punicalagin biosynthesis.</title>
        <authorList>
            <person name="Qin G."/>
            <person name="Xu C."/>
            <person name="Ming R."/>
            <person name="Tang H."/>
            <person name="Guyot R."/>
            <person name="Kramer E.M."/>
            <person name="Hu Y."/>
            <person name="Yi X."/>
            <person name="Qi Y."/>
            <person name="Xu X."/>
            <person name="Gao Z."/>
            <person name="Pan H."/>
            <person name="Jian J."/>
            <person name="Tian Y."/>
            <person name="Yue Z."/>
            <person name="Xu Y."/>
        </authorList>
    </citation>
    <scope>NUCLEOTIDE SEQUENCE [LARGE SCALE GENOMIC DNA]</scope>
    <source>
        <strain evidence="9">cv. Dabenzi</strain>
    </source>
</reference>
<comment type="caution">
    <text evidence="8">The sequence shown here is derived from an EMBL/GenBank/DDBJ whole genome shotgun (WGS) entry which is preliminary data.</text>
</comment>
<feature type="chain" id="PRO_5012352280" description="Peptidase A1 domain-containing protein" evidence="6">
    <location>
        <begin position="24"/>
        <end position="463"/>
    </location>
</feature>
<evidence type="ECO:0000256" key="6">
    <source>
        <dbReference type="SAM" id="SignalP"/>
    </source>
</evidence>
<organism evidence="8 9">
    <name type="scientific">Punica granatum</name>
    <name type="common">Pomegranate</name>
    <dbReference type="NCBI Taxonomy" id="22663"/>
    <lineage>
        <taxon>Eukaryota</taxon>
        <taxon>Viridiplantae</taxon>
        <taxon>Streptophyta</taxon>
        <taxon>Embryophyta</taxon>
        <taxon>Tracheophyta</taxon>
        <taxon>Spermatophyta</taxon>
        <taxon>Magnoliopsida</taxon>
        <taxon>eudicotyledons</taxon>
        <taxon>Gunneridae</taxon>
        <taxon>Pentapetalae</taxon>
        <taxon>rosids</taxon>
        <taxon>malvids</taxon>
        <taxon>Myrtales</taxon>
        <taxon>Lythraceae</taxon>
        <taxon>Punica</taxon>
    </lineage>
</organism>
<dbReference type="SUPFAM" id="SSF50630">
    <property type="entry name" value="Acid proteases"/>
    <property type="match status" value="1"/>
</dbReference>
<dbReference type="InterPro" id="IPR032861">
    <property type="entry name" value="TAXi_N"/>
</dbReference>
<dbReference type="GO" id="GO:0005576">
    <property type="term" value="C:extracellular region"/>
    <property type="evidence" value="ECO:0007669"/>
    <property type="project" value="TreeGrafter"/>
</dbReference>
<dbReference type="Gene3D" id="2.40.70.10">
    <property type="entry name" value="Acid Proteases"/>
    <property type="match status" value="2"/>
</dbReference>
<feature type="signal peptide" evidence="6">
    <location>
        <begin position="1"/>
        <end position="23"/>
    </location>
</feature>
<dbReference type="CDD" id="cd05476">
    <property type="entry name" value="pepsin_A_like_plant"/>
    <property type="match status" value="1"/>
</dbReference>
<evidence type="ECO:0000256" key="5">
    <source>
        <dbReference type="ARBA" id="ARBA00023180"/>
    </source>
</evidence>
<dbReference type="PROSITE" id="PS51767">
    <property type="entry name" value="PEPTIDASE_A1"/>
    <property type="match status" value="1"/>
</dbReference>
<dbReference type="AlphaFoldDB" id="A0A218Y0I1"/>
<name>A0A218Y0I1_PUNGR</name>
<dbReference type="InterPro" id="IPR034161">
    <property type="entry name" value="Pepsin-like_plant"/>
</dbReference>
<feature type="domain" description="Peptidase A1" evidence="7">
    <location>
        <begin position="110"/>
        <end position="454"/>
    </location>
</feature>
<keyword evidence="2" id="KW-0645">Protease</keyword>
<evidence type="ECO:0000256" key="2">
    <source>
        <dbReference type="ARBA" id="ARBA00022670"/>
    </source>
</evidence>
<keyword evidence="4" id="KW-0378">Hydrolase</keyword>
<dbReference type="GO" id="GO:0006508">
    <property type="term" value="P:proteolysis"/>
    <property type="evidence" value="ECO:0007669"/>
    <property type="project" value="UniProtKB-KW"/>
</dbReference>
<dbReference type="EMBL" id="MTKT01000548">
    <property type="protein sequence ID" value="OWM90550.1"/>
    <property type="molecule type" value="Genomic_DNA"/>
</dbReference>
<comment type="similarity">
    <text evidence="1">Belongs to the peptidase A1 family.</text>
</comment>
<keyword evidence="6" id="KW-0732">Signal</keyword>
<dbReference type="PANTHER" id="PTHR47967:SF23">
    <property type="entry name" value="OS04G0448300 PROTEIN"/>
    <property type="match status" value="1"/>
</dbReference>
<dbReference type="InterPro" id="IPR032799">
    <property type="entry name" value="TAXi_C"/>
</dbReference>
<evidence type="ECO:0000256" key="3">
    <source>
        <dbReference type="ARBA" id="ARBA00022750"/>
    </source>
</evidence>
<dbReference type="Pfam" id="PF14543">
    <property type="entry name" value="TAXi_N"/>
    <property type="match status" value="1"/>
</dbReference>
<keyword evidence="5" id="KW-0325">Glycoprotein</keyword>